<keyword evidence="1" id="KW-0175">Coiled coil</keyword>
<proteinExistence type="predicted"/>
<sequence length="99" mass="12105">MKAYIHRIIISYTAKRNKERWKQQNTLQEEIKNLETQLQKTPQNTKFKEQLTLTKHKRNILEQEEMVKNLKAAKQSFFEQANKLGRWLAHRLKKREKKE</sequence>
<evidence type="ECO:0000313" key="2">
    <source>
        <dbReference type="EMBL" id="LAA24568.1"/>
    </source>
</evidence>
<reference evidence="2" key="1">
    <citation type="submission" date="2017-07" db="EMBL/GenBank/DDBJ databases">
        <authorList>
            <person name="Mikheyev A."/>
            <person name="Grau M."/>
        </authorList>
    </citation>
    <scope>NUCLEOTIDE SEQUENCE</scope>
    <source>
        <tissue evidence="2">Venom_gland</tissue>
    </source>
</reference>
<dbReference type="EMBL" id="IACI01041078">
    <property type="protein sequence ID" value="LAA24568.1"/>
    <property type="molecule type" value="Transcribed_RNA"/>
</dbReference>
<evidence type="ECO:0000256" key="1">
    <source>
        <dbReference type="SAM" id="Coils"/>
    </source>
</evidence>
<organism evidence="2">
    <name type="scientific">Micrurus carvalhoi</name>
    <dbReference type="NCBI Taxonomy" id="3147026"/>
    <lineage>
        <taxon>Eukaryota</taxon>
        <taxon>Metazoa</taxon>
        <taxon>Chordata</taxon>
        <taxon>Craniata</taxon>
        <taxon>Vertebrata</taxon>
        <taxon>Euteleostomi</taxon>
        <taxon>Lepidosauria</taxon>
        <taxon>Squamata</taxon>
        <taxon>Bifurcata</taxon>
        <taxon>Unidentata</taxon>
        <taxon>Episquamata</taxon>
        <taxon>Toxicofera</taxon>
        <taxon>Serpentes</taxon>
        <taxon>Colubroidea</taxon>
        <taxon>Elapidae</taxon>
        <taxon>Elapinae</taxon>
        <taxon>Micrurus</taxon>
    </lineage>
</organism>
<protein>
    <submittedName>
        <fullName evidence="2">Uncharacterized protein</fullName>
    </submittedName>
</protein>
<feature type="coiled-coil region" evidence="1">
    <location>
        <begin position="24"/>
        <end position="73"/>
    </location>
</feature>
<accession>A0A2H6N563</accession>
<reference evidence="2" key="2">
    <citation type="submission" date="2017-12" db="EMBL/GenBank/DDBJ databases">
        <title>Coralsnake Venomics: Analyses of Venom Gland Transcriptomes and Proteomes of Six Brazilian Taxa.</title>
        <authorList>
            <person name="Aird S.D."/>
            <person name="Jorge da Silva N."/>
            <person name="Qiu L."/>
            <person name="Villar-Briones A."/>
            <person name="Aparecida-Saddi V."/>
            <person name="Campos-Telles M.P."/>
            <person name="Grau M."/>
            <person name="Mikheyev A.S."/>
        </authorList>
    </citation>
    <scope>NUCLEOTIDE SEQUENCE</scope>
    <source>
        <tissue evidence="2">Venom_gland</tissue>
    </source>
</reference>
<dbReference type="AlphaFoldDB" id="A0A2H6N563"/>
<name>A0A2H6N563_9SAUR</name>